<protein>
    <recommendedName>
        <fullName evidence="3">Spore coat protein</fullName>
    </recommendedName>
</protein>
<dbReference type="InterPro" id="IPR058870">
    <property type="entry name" value="YuzC"/>
</dbReference>
<sequence length="143" mass="16851">MYPYYPNHPNMNYYPQAQHMPPNYTYNPYNAQMPHYRFYPQPYYRPFPQVNPDLFMQSAHHMQVLMKDASLLLDRMASSKEYAMNLMGAAQESKMQQVNDMIKGAGITTMPEVSYTPEGLKLYFKSKAEDIDCCHLSLTLRWM</sequence>
<dbReference type="Proteomes" id="UP001601059">
    <property type="component" value="Unassembled WGS sequence"/>
</dbReference>
<proteinExistence type="predicted"/>
<keyword evidence="2" id="KW-1185">Reference proteome</keyword>
<dbReference type="EMBL" id="JBIACK010000009">
    <property type="protein sequence ID" value="MFE8702376.1"/>
    <property type="molecule type" value="Genomic_DNA"/>
</dbReference>
<accession>A0ABW6KDX2</accession>
<comment type="caution">
    <text evidence="1">The sequence shown here is derived from an EMBL/GenBank/DDBJ whole genome shotgun (WGS) entry which is preliminary data.</text>
</comment>
<reference evidence="1 2" key="1">
    <citation type="submission" date="2024-08" db="EMBL/GenBank/DDBJ databases">
        <title>Two novel Cytobacillus novel species.</title>
        <authorList>
            <person name="Liu G."/>
        </authorList>
    </citation>
    <scope>NUCLEOTIDE SEQUENCE [LARGE SCALE GENOMIC DNA]</scope>
    <source>
        <strain evidence="1 2">FJAT-54145</strain>
    </source>
</reference>
<dbReference type="Pfam" id="PF26344">
    <property type="entry name" value="YuzC"/>
    <property type="match status" value="1"/>
</dbReference>
<dbReference type="RefSeq" id="WP_389362343.1">
    <property type="nucleotide sequence ID" value="NZ_JBIACK010000009.1"/>
</dbReference>
<name>A0ABW6KDX2_9BACI</name>
<evidence type="ECO:0000313" key="1">
    <source>
        <dbReference type="EMBL" id="MFE8702376.1"/>
    </source>
</evidence>
<organism evidence="1 2">
    <name type="scientific">Cytobacillus spartinae</name>
    <dbReference type="NCBI Taxonomy" id="3299023"/>
    <lineage>
        <taxon>Bacteria</taxon>
        <taxon>Bacillati</taxon>
        <taxon>Bacillota</taxon>
        <taxon>Bacilli</taxon>
        <taxon>Bacillales</taxon>
        <taxon>Bacillaceae</taxon>
        <taxon>Cytobacillus</taxon>
    </lineage>
</organism>
<evidence type="ECO:0000313" key="2">
    <source>
        <dbReference type="Proteomes" id="UP001601059"/>
    </source>
</evidence>
<evidence type="ECO:0008006" key="3">
    <source>
        <dbReference type="Google" id="ProtNLM"/>
    </source>
</evidence>
<gene>
    <name evidence="1" type="ORF">ACFYKX_17400</name>
</gene>